<dbReference type="AlphaFoldDB" id="A0A1S1V4Q1"/>
<dbReference type="InterPro" id="IPR004843">
    <property type="entry name" value="Calcineurin-like_PHP"/>
</dbReference>
<proteinExistence type="inferred from homology"/>
<dbReference type="Proteomes" id="UP000180254">
    <property type="component" value="Unassembled WGS sequence"/>
</dbReference>
<sequence length="469" mass="52084">MIKIIHTNDIHGKIEKDEKTKVDISKFSAKLEEIRKEHSTLLLDAGDTIHGQPIVSISEGKAMIDIMNEMKYDAMVPGNHDFNYGRERLLELAELAEFPIISANIYDEQGDRLLAPYTLKEIDGVKVGIFGITTPETVQKARPEDIEGLRFEDPVLESQKMVSILKDQERVDVIIALVHLGIDKSTMPEHRSDTLADSVEGIDLVVDGHSHTELKASRLIGEIPIVQAGDSMRCIGMVNFIKKACGEAEISSEFIYREDINGIKEDLSISRILIRVDEENNRSTSEIVGISKRDLNGDRFSVRTRETNLGVLLAEAMKYITGADIAITNGGGIRGSINAGFITRKEIVSAFPFDNYVITKEVSGKDIVKALEHGLSFYPEPSSAFPHVGGISFKLDRLKAQGKRVYDVFIAGERLEERKLYKLATNDFLASGGDSYDMFKTAKMTGSYASIDEVLSTYIKKQAYTGARN</sequence>
<dbReference type="InterPro" id="IPR029052">
    <property type="entry name" value="Metallo-depent_PP-like"/>
</dbReference>
<evidence type="ECO:0000256" key="1">
    <source>
        <dbReference type="ARBA" id="ARBA00022729"/>
    </source>
</evidence>
<dbReference type="InterPro" id="IPR008334">
    <property type="entry name" value="5'-Nucleotdase_C"/>
</dbReference>
<evidence type="ECO:0000313" key="5">
    <source>
        <dbReference type="EMBL" id="OHW61360.1"/>
    </source>
</evidence>
<dbReference type="GO" id="GO:0046872">
    <property type="term" value="F:metal ion binding"/>
    <property type="evidence" value="ECO:0007669"/>
    <property type="project" value="InterPro"/>
</dbReference>
<evidence type="ECO:0000259" key="3">
    <source>
        <dbReference type="Pfam" id="PF00149"/>
    </source>
</evidence>
<feature type="domain" description="Calcineurin-like phosphoesterase" evidence="3">
    <location>
        <begin position="2"/>
        <end position="212"/>
    </location>
</feature>
<dbReference type="InterPro" id="IPR006179">
    <property type="entry name" value="5_nucleotidase/apyrase"/>
</dbReference>
<gene>
    <name evidence="5" type="primary">yfkN</name>
    <name evidence="5" type="ORF">EUAN_22100</name>
</gene>
<organism evidence="5 6">
    <name type="scientific">Andreesenia angusta</name>
    <dbReference type="NCBI Taxonomy" id="39480"/>
    <lineage>
        <taxon>Bacteria</taxon>
        <taxon>Bacillati</taxon>
        <taxon>Bacillota</taxon>
        <taxon>Tissierellia</taxon>
        <taxon>Tissierellales</taxon>
        <taxon>Gottschalkiaceae</taxon>
        <taxon>Andreesenia</taxon>
    </lineage>
</organism>
<keyword evidence="2" id="KW-0378">Hydrolase</keyword>
<keyword evidence="2" id="KW-0547">Nucleotide-binding</keyword>
<dbReference type="SUPFAM" id="SSF55816">
    <property type="entry name" value="5'-nucleotidase (syn. UDP-sugar hydrolase), C-terminal domain"/>
    <property type="match status" value="1"/>
</dbReference>
<accession>A0A1S1V4Q1</accession>
<evidence type="ECO:0000313" key="6">
    <source>
        <dbReference type="Proteomes" id="UP000180254"/>
    </source>
</evidence>
<dbReference type="STRING" id="39480.EUAN_22100"/>
<comment type="caution">
    <text evidence="5">The sequence shown here is derived from an EMBL/GenBank/DDBJ whole genome shotgun (WGS) entry which is preliminary data.</text>
</comment>
<dbReference type="SUPFAM" id="SSF56300">
    <property type="entry name" value="Metallo-dependent phosphatases"/>
    <property type="match status" value="1"/>
</dbReference>
<dbReference type="Gene3D" id="3.60.21.10">
    <property type="match status" value="1"/>
</dbReference>
<dbReference type="InterPro" id="IPR006146">
    <property type="entry name" value="5'-Nucleotdase_CS"/>
</dbReference>
<dbReference type="RefSeq" id="WP_071064443.1">
    <property type="nucleotide sequence ID" value="NZ_MKIE01000014.1"/>
</dbReference>
<feature type="domain" description="5'-Nucleotidase C-terminal" evidence="4">
    <location>
        <begin position="298"/>
        <end position="440"/>
    </location>
</feature>
<protein>
    <submittedName>
        <fullName evidence="5">Trifunctional nucleotide phosphoesterase protein YfkN</fullName>
    </submittedName>
</protein>
<evidence type="ECO:0000256" key="2">
    <source>
        <dbReference type="RuleBase" id="RU362119"/>
    </source>
</evidence>
<dbReference type="PANTHER" id="PTHR11575">
    <property type="entry name" value="5'-NUCLEOTIDASE-RELATED"/>
    <property type="match status" value="1"/>
</dbReference>
<name>A0A1S1V4Q1_9FIRM</name>
<reference evidence="5 6" key="1">
    <citation type="submission" date="2016-09" db="EMBL/GenBank/DDBJ databases">
        <title>Genome sequence of Eubacterium angustum.</title>
        <authorList>
            <person name="Poehlein A."/>
            <person name="Daniel R."/>
        </authorList>
    </citation>
    <scope>NUCLEOTIDE SEQUENCE [LARGE SCALE GENOMIC DNA]</scope>
    <source>
        <strain evidence="5 6">DSM 1989</strain>
    </source>
</reference>
<dbReference type="Pfam" id="PF02872">
    <property type="entry name" value="5_nucleotid_C"/>
    <property type="match status" value="1"/>
</dbReference>
<dbReference type="Gene3D" id="3.90.780.10">
    <property type="entry name" value="5'-Nucleotidase, C-terminal domain"/>
    <property type="match status" value="1"/>
</dbReference>
<keyword evidence="1" id="KW-0732">Signal</keyword>
<dbReference type="PROSITE" id="PS00785">
    <property type="entry name" value="5_NUCLEOTIDASE_1"/>
    <property type="match status" value="1"/>
</dbReference>
<dbReference type="PRINTS" id="PR01607">
    <property type="entry name" value="APYRASEFAMLY"/>
</dbReference>
<keyword evidence="6" id="KW-1185">Reference proteome</keyword>
<dbReference type="InterPro" id="IPR036907">
    <property type="entry name" value="5'-Nucleotdase_C_sf"/>
</dbReference>
<dbReference type="EMBL" id="MKIE01000014">
    <property type="protein sequence ID" value="OHW61360.1"/>
    <property type="molecule type" value="Genomic_DNA"/>
</dbReference>
<dbReference type="Pfam" id="PF00149">
    <property type="entry name" value="Metallophos"/>
    <property type="match status" value="1"/>
</dbReference>
<dbReference type="GO" id="GO:0009166">
    <property type="term" value="P:nucleotide catabolic process"/>
    <property type="evidence" value="ECO:0007669"/>
    <property type="project" value="InterPro"/>
</dbReference>
<dbReference type="GO" id="GO:0016788">
    <property type="term" value="F:hydrolase activity, acting on ester bonds"/>
    <property type="evidence" value="ECO:0007669"/>
    <property type="project" value="InterPro"/>
</dbReference>
<dbReference type="GO" id="GO:0000166">
    <property type="term" value="F:nucleotide binding"/>
    <property type="evidence" value="ECO:0007669"/>
    <property type="project" value="UniProtKB-KW"/>
</dbReference>
<comment type="similarity">
    <text evidence="2">Belongs to the 5'-nucleotidase family.</text>
</comment>
<evidence type="ECO:0000259" key="4">
    <source>
        <dbReference type="Pfam" id="PF02872"/>
    </source>
</evidence>
<dbReference type="PANTHER" id="PTHR11575:SF24">
    <property type="entry name" value="5'-NUCLEOTIDASE"/>
    <property type="match status" value="1"/>
</dbReference>